<name>A0A1I2IB19_9ACTN</name>
<dbReference type="AlphaFoldDB" id="A0A1I2IB19"/>
<gene>
    <name evidence="2" type="ORF">SAMN05421541_109379</name>
</gene>
<dbReference type="OrthoDB" id="3700467at2"/>
<feature type="signal peptide" evidence="1">
    <location>
        <begin position="1"/>
        <end position="30"/>
    </location>
</feature>
<proteinExistence type="predicted"/>
<dbReference type="EMBL" id="FONV01000009">
    <property type="protein sequence ID" value="SFF38046.1"/>
    <property type="molecule type" value="Genomic_DNA"/>
</dbReference>
<protein>
    <submittedName>
        <fullName evidence="2">Peptidase inhibitor family I36</fullName>
    </submittedName>
</protein>
<reference evidence="2 3" key="1">
    <citation type="submission" date="2016-10" db="EMBL/GenBank/DDBJ databases">
        <authorList>
            <person name="de Groot N.N."/>
        </authorList>
    </citation>
    <scope>NUCLEOTIDE SEQUENCE [LARGE SCALE GENOMIC DNA]</scope>
    <source>
        <strain evidence="2 3">DSM 43019</strain>
    </source>
</reference>
<organism evidence="2 3">
    <name type="scientific">Actinoplanes philippinensis</name>
    <dbReference type="NCBI Taxonomy" id="35752"/>
    <lineage>
        <taxon>Bacteria</taxon>
        <taxon>Bacillati</taxon>
        <taxon>Actinomycetota</taxon>
        <taxon>Actinomycetes</taxon>
        <taxon>Micromonosporales</taxon>
        <taxon>Micromonosporaceae</taxon>
        <taxon>Actinoplanes</taxon>
    </lineage>
</organism>
<sequence length="141" mass="14822">MKLQTAIRSTVAIVVLLFGLLVAGGSPATAAPSGPSQVAAASYADCPSGNVCFYTGNGGTGSMCRWSDADPDWSAGSVRCSWAQTQPARSVYNHGQSTAYTAVAFYIGRNYTSYNGCMGRGWMGDIGPVFLLSHRWYNGAC</sequence>
<evidence type="ECO:0000256" key="1">
    <source>
        <dbReference type="SAM" id="SignalP"/>
    </source>
</evidence>
<keyword evidence="1" id="KW-0732">Signal</keyword>
<accession>A0A1I2IB19</accession>
<evidence type="ECO:0000313" key="3">
    <source>
        <dbReference type="Proteomes" id="UP000199645"/>
    </source>
</evidence>
<evidence type="ECO:0000313" key="2">
    <source>
        <dbReference type="EMBL" id="SFF38046.1"/>
    </source>
</evidence>
<feature type="chain" id="PRO_5011681372" evidence="1">
    <location>
        <begin position="31"/>
        <end position="141"/>
    </location>
</feature>
<dbReference type="STRING" id="35752.SAMN05421541_109379"/>
<dbReference type="Pfam" id="PF03995">
    <property type="entry name" value="Inhibitor_I36"/>
    <property type="match status" value="1"/>
</dbReference>
<dbReference type="RefSeq" id="WP_093618178.1">
    <property type="nucleotide sequence ID" value="NZ_BOMT01000052.1"/>
</dbReference>
<keyword evidence="3" id="KW-1185">Reference proteome</keyword>
<dbReference type="Proteomes" id="UP000199645">
    <property type="component" value="Unassembled WGS sequence"/>
</dbReference>